<evidence type="ECO:0000256" key="8">
    <source>
        <dbReference type="SAM" id="Phobius"/>
    </source>
</evidence>
<dbReference type="GO" id="GO:0009103">
    <property type="term" value="P:lipopolysaccharide biosynthetic process"/>
    <property type="evidence" value="ECO:0007669"/>
    <property type="project" value="UniProtKB-ARBA"/>
</dbReference>
<evidence type="ECO:0000256" key="4">
    <source>
        <dbReference type="ARBA" id="ARBA00022679"/>
    </source>
</evidence>
<feature type="transmembrane region" description="Helical" evidence="8">
    <location>
        <begin position="202"/>
        <end position="221"/>
    </location>
</feature>
<evidence type="ECO:0000256" key="6">
    <source>
        <dbReference type="ARBA" id="ARBA00022989"/>
    </source>
</evidence>
<feature type="transmembrane region" description="Helical" evidence="8">
    <location>
        <begin position="363"/>
        <end position="387"/>
    </location>
</feature>
<dbReference type="GO" id="GO:0005886">
    <property type="term" value="C:plasma membrane"/>
    <property type="evidence" value="ECO:0007669"/>
    <property type="project" value="UniProtKB-SubCell"/>
</dbReference>
<evidence type="ECO:0000313" key="10">
    <source>
        <dbReference type="EMBL" id="KKU88252.1"/>
    </source>
</evidence>
<organism evidence="10 11">
    <name type="scientific">Candidatus Gottesmanbacteria bacterium GW2011_GWA2_47_9</name>
    <dbReference type="NCBI Taxonomy" id="1618445"/>
    <lineage>
        <taxon>Bacteria</taxon>
        <taxon>Candidatus Gottesmaniibacteriota</taxon>
    </lineage>
</organism>
<dbReference type="Pfam" id="PF13231">
    <property type="entry name" value="PMT_2"/>
    <property type="match status" value="1"/>
</dbReference>
<dbReference type="EMBL" id="LCOY01000010">
    <property type="protein sequence ID" value="KKU88252.1"/>
    <property type="molecule type" value="Genomic_DNA"/>
</dbReference>
<keyword evidence="7 8" id="KW-0472">Membrane</keyword>
<evidence type="ECO:0000313" key="11">
    <source>
        <dbReference type="Proteomes" id="UP000034739"/>
    </source>
</evidence>
<dbReference type="InterPro" id="IPR038731">
    <property type="entry name" value="RgtA/B/C-like"/>
</dbReference>
<evidence type="ECO:0000256" key="7">
    <source>
        <dbReference type="ARBA" id="ARBA00023136"/>
    </source>
</evidence>
<keyword evidence="6 8" id="KW-1133">Transmembrane helix</keyword>
<feature type="transmembrane region" description="Helical" evidence="8">
    <location>
        <begin position="267"/>
        <end position="289"/>
    </location>
</feature>
<dbReference type="AlphaFoldDB" id="A0A0G1U2D4"/>
<keyword evidence="5 8" id="KW-0812">Transmembrane</keyword>
<gene>
    <name evidence="10" type="ORF">UY16_C0010G0008</name>
</gene>
<keyword evidence="3 10" id="KW-0328">Glycosyltransferase</keyword>
<dbReference type="GO" id="GO:0016763">
    <property type="term" value="F:pentosyltransferase activity"/>
    <property type="evidence" value="ECO:0007669"/>
    <property type="project" value="TreeGrafter"/>
</dbReference>
<dbReference type="PANTHER" id="PTHR33908">
    <property type="entry name" value="MANNOSYLTRANSFERASE YKCB-RELATED"/>
    <property type="match status" value="1"/>
</dbReference>
<evidence type="ECO:0000256" key="2">
    <source>
        <dbReference type="ARBA" id="ARBA00022475"/>
    </source>
</evidence>
<dbReference type="PANTHER" id="PTHR33908:SF11">
    <property type="entry name" value="MEMBRANE PROTEIN"/>
    <property type="match status" value="1"/>
</dbReference>
<evidence type="ECO:0000259" key="9">
    <source>
        <dbReference type="Pfam" id="PF13231"/>
    </source>
</evidence>
<comment type="caution">
    <text evidence="10">The sequence shown here is derived from an EMBL/GenBank/DDBJ whole genome shotgun (WGS) entry which is preliminary data.</text>
</comment>
<dbReference type="InterPro" id="IPR050297">
    <property type="entry name" value="LipidA_mod_glycosyltrf_83"/>
</dbReference>
<feature type="transmembrane region" description="Helical" evidence="8">
    <location>
        <begin position="84"/>
        <end position="106"/>
    </location>
</feature>
<feature type="transmembrane region" description="Helical" evidence="8">
    <location>
        <begin position="160"/>
        <end position="182"/>
    </location>
</feature>
<evidence type="ECO:0000256" key="3">
    <source>
        <dbReference type="ARBA" id="ARBA00022676"/>
    </source>
</evidence>
<feature type="transmembrane region" description="Helical" evidence="8">
    <location>
        <begin position="113"/>
        <end position="130"/>
    </location>
</feature>
<keyword evidence="2" id="KW-1003">Cell membrane</keyword>
<feature type="transmembrane region" description="Helical" evidence="8">
    <location>
        <begin position="310"/>
        <end position="332"/>
    </location>
</feature>
<dbReference type="Proteomes" id="UP000034739">
    <property type="component" value="Unassembled WGS sequence"/>
</dbReference>
<evidence type="ECO:0000256" key="5">
    <source>
        <dbReference type="ARBA" id="ARBA00022692"/>
    </source>
</evidence>
<keyword evidence="4 10" id="KW-0808">Transferase</keyword>
<evidence type="ECO:0000256" key="1">
    <source>
        <dbReference type="ARBA" id="ARBA00004651"/>
    </source>
</evidence>
<feature type="transmembrane region" description="Helical" evidence="8">
    <location>
        <begin position="338"/>
        <end position="356"/>
    </location>
</feature>
<proteinExistence type="predicted"/>
<feature type="transmembrane region" description="Helical" evidence="8">
    <location>
        <begin position="12"/>
        <end position="34"/>
    </location>
</feature>
<reference evidence="10 11" key="1">
    <citation type="journal article" date="2015" name="Nature">
        <title>rRNA introns, odd ribosomes, and small enigmatic genomes across a large radiation of phyla.</title>
        <authorList>
            <person name="Brown C.T."/>
            <person name="Hug L.A."/>
            <person name="Thomas B.C."/>
            <person name="Sharon I."/>
            <person name="Castelle C.J."/>
            <person name="Singh A."/>
            <person name="Wilkins M.J."/>
            <person name="Williams K.H."/>
            <person name="Banfield J.F."/>
        </authorList>
    </citation>
    <scope>NUCLEOTIDE SEQUENCE [LARGE SCALE GENOMIC DNA]</scope>
</reference>
<comment type="subcellular location">
    <subcellularLocation>
        <location evidence="1">Cell membrane</location>
        <topology evidence="1">Multi-pass membrane protein</topology>
    </subcellularLocation>
</comment>
<sequence length="452" mass="52578">MFRFLQKIGSFIQAYPVILPLLLFIILTLPFFGIQPCFDGEISFGYAKELAVNGLNSYLHATALHPPGKAFILVVFFRMLGDSIITLNFVSHLHGLFGIVGLYLLAKQLVDKYVALLSALLLATSGIYLANSFHLLDDYVMTIYILFALYFYAKNNKLLYNIFAGIAVLTKDTALILPASILIVEFFHSFEDMVFRMKPKQILRFILWSFPIAIYAIWYLYVQSNGIDVWHENIFAESKDRGAIITIILNVLNWNFLHEWADRHRAMFFYLNFNWVYLLVGAAGIILYTKKTTIKTLSKQLFKNTHIAKTKLTIIVFSFIYFFTIFTFQTFTAPRYGLPLYSFIYIVVAHTIIRYLHKIPFHMIVIMGLFMTTTLFFSFDPISRILWHIKPISNQQFYGFYHVIDGNDAIIYNLQYPLLLKKKTQTVLEYFKNNQVTPPTTNQLEYICQLQF</sequence>
<feature type="domain" description="Glycosyltransferase RgtA/B/C/D-like" evidence="9">
    <location>
        <begin position="65"/>
        <end position="201"/>
    </location>
</feature>
<name>A0A0G1U2D4_9BACT</name>
<accession>A0A0G1U2D4</accession>
<protein>
    <submittedName>
        <fullName evidence="10">Putative membrane protein, dolichyl-phosphate-mannose-protein mannosyltransferase family</fullName>
    </submittedName>
</protein>